<dbReference type="SUPFAM" id="SSF51197">
    <property type="entry name" value="Clavaminate synthase-like"/>
    <property type="match status" value="1"/>
</dbReference>
<reference evidence="6 7" key="1">
    <citation type="submission" date="2024-04" db="EMBL/GenBank/DDBJ databases">
        <title>The reference genome of an endangered Asteraceae, Deinandra increscens subsp. villosa, native to the Central Coast of California.</title>
        <authorList>
            <person name="Guilliams M."/>
            <person name="Hasenstab-Lehman K."/>
            <person name="Meyer R."/>
            <person name="Mcevoy S."/>
        </authorList>
    </citation>
    <scope>NUCLEOTIDE SEQUENCE [LARGE SCALE GENOMIC DNA]</scope>
    <source>
        <tissue evidence="6">Leaf</tissue>
    </source>
</reference>
<dbReference type="Pfam" id="PF14226">
    <property type="entry name" value="DIOX_N"/>
    <property type="match status" value="1"/>
</dbReference>
<evidence type="ECO:0000313" key="6">
    <source>
        <dbReference type="EMBL" id="KAK9058177.1"/>
    </source>
</evidence>
<evidence type="ECO:0000256" key="2">
    <source>
        <dbReference type="ARBA" id="ARBA00022723"/>
    </source>
</evidence>
<dbReference type="InterPro" id="IPR026992">
    <property type="entry name" value="DIOX_N"/>
</dbReference>
<comment type="caution">
    <text evidence="6">The sequence shown here is derived from an EMBL/GenBank/DDBJ whole genome shotgun (WGS) entry which is preliminary data.</text>
</comment>
<dbReference type="GO" id="GO:0046872">
    <property type="term" value="F:metal ion binding"/>
    <property type="evidence" value="ECO:0007669"/>
    <property type="project" value="UniProtKB-KW"/>
</dbReference>
<evidence type="ECO:0000259" key="5">
    <source>
        <dbReference type="PROSITE" id="PS51471"/>
    </source>
</evidence>
<accession>A0AAP0CQ99</accession>
<organism evidence="6 7">
    <name type="scientific">Deinandra increscens subsp. villosa</name>
    <dbReference type="NCBI Taxonomy" id="3103831"/>
    <lineage>
        <taxon>Eukaryota</taxon>
        <taxon>Viridiplantae</taxon>
        <taxon>Streptophyta</taxon>
        <taxon>Embryophyta</taxon>
        <taxon>Tracheophyta</taxon>
        <taxon>Spermatophyta</taxon>
        <taxon>Magnoliopsida</taxon>
        <taxon>eudicotyledons</taxon>
        <taxon>Gunneridae</taxon>
        <taxon>Pentapetalae</taxon>
        <taxon>asterids</taxon>
        <taxon>campanulids</taxon>
        <taxon>Asterales</taxon>
        <taxon>Asteraceae</taxon>
        <taxon>Asteroideae</taxon>
        <taxon>Heliantheae alliance</taxon>
        <taxon>Madieae</taxon>
        <taxon>Madiinae</taxon>
        <taxon>Deinandra</taxon>
    </lineage>
</organism>
<dbReference type="EMBL" id="JBCNJP010000023">
    <property type="protein sequence ID" value="KAK9058177.1"/>
    <property type="molecule type" value="Genomic_DNA"/>
</dbReference>
<evidence type="ECO:0000313" key="7">
    <source>
        <dbReference type="Proteomes" id="UP001408789"/>
    </source>
</evidence>
<dbReference type="InterPro" id="IPR050295">
    <property type="entry name" value="Plant_2OG-oxidoreductases"/>
</dbReference>
<protein>
    <recommendedName>
        <fullName evidence="5">Fe2OG dioxygenase domain-containing protein</fullName>
    </recommendedName>
</protein>
<dbReference type="PROSITE" id="PS51471">
    <property type="entry name" value="FE2OG_OXY"/>
    <property type="match status" value="1"/>
</dbReference>
<name>A0AAP0CQ99_9ASTR</name>
<sequence length="359" mass="40741">MSTTATRNLRSSIPVPSIKELLSQTLLAVPERYLRDVHADYPTAAGDSSLHLPVLHMAKLLDPRFHQIELQKLHNACKYWGIFQLIGHEVCDESVESMHRKTEEFFNLSTEEKKTYAQKPGSLEGYGQAFVISEDQKLEWCDMIFLKAIPVQTRKLEFWPEHQPRHFREALDTYSHDMKKTAVSIIGFIAMALGLDAKIFFEAFEGGSYEVRMNCYPPCPEPERVIGISSHADISCVTLLTDCGDIPGLQVLKDGQWVFVEPITNGIVVNIGIIMEVVSNGIYKAPYHRAAVNSKKDRFSIVTFCYPDGNFEIKPAEQLISSDSIAQYKSLTYDEYKQSFYERIKLSNDGVPFIDSLKI</sequence>
<dbReference type="FunFam" id="2.60.120.330:FF:000079">
    <property type="entry name" value="Protein SRG1"/>
    <property type="match status" value="1"/>
</dbReference>
<evidence type="ECO:0000256" key="4">
    <source>
        <dbReference type="RuleBase" id="RU003682"/>
    </source>
</evidence>
<dbReference type="AlphaFoldDB" id="A0AAP0CQ99"/>
<keyword evidence="3 4" id="KW-0408">Iron</keyword>
<dbReference type="GO" id="GO:0016705">
    <property type="term" value="F:oxidoreductase activity, acting on paired donors, with incorporation or reduction of molecular oxygen"/>
    <property type="evidence" value="ECO:0007669"/>
    <property type="project" value="UniProtKB-ARBA"/>
</dbReference>
<feature type="domain" description="Fe2OG dioxygenase" evidence="5">
    <location>
        <begin position="207"/>
        <end position="307"/>
    </location>
</feature>
<dbReference type="InterPro" id="IPR044861">
    <property type="entry name" value="IPNS-like_FE2OG_OXY"/>
</dbReference>
<gene>
    <name evidence="6" type="ORF">SSX86_023017</name>
</gene>
<dbReference type="Gene3D" id="2.60.120.330">
    <property type="entry name" value="B-lactam Antibiotic, Isopenicillin N Synthase, Chain"/>
    <property type="match status" value="1"/>
</dbReference>
<dbReference type="PANTHER" id="PTHR47991">
    <property type="entry name" value="OXOGLUTARATE/IRON-DEPENDENT DIOXYGENASE"/>
    <property type="match status" value="1"/>
</dbReference>
<dbReference type="Proteomes" id="UP001408789">
    <property type="component" value="Unassembled WGS sequence"/>
</dbReference>
<keyword evidence="7" id="KW-1185">Reference proteome</keyword>
<evidence type="ECO:0000256" key="3">
    <source>
        <dbReference type="ARBA" id="ARBA00023004"/>
    </source>
</evidence>
<dbReference type="InterPro" id="IPR005123">
    <property type="entry name" value="Oxoglu/Fe-dep_dioxygenase_dom"/>
</dbReference>
<dbReference type="Pfam" id="PF03171">
    <property type="entry name" value="2OG-FeII_Oxy"/>
    <property type="match status" value="1"/>
</dbReference>
<keyword evidence="2 4" id="KW-0479">Metal-binding</keyword>
<proteinExistence type="inferred from homology"/>
<comment type="similarity">
    <text evidence="1 4">Belongs to the iron/ascorbate-dependent oxidoreductase family.</text>
</comment>
<evidence type="ECO:0000256" key="1">
    <source>
        <dbReference type="ARBA" id="ARBA00008056"/>
    </source>
</evidence>
<dbReference type="InterPro" id="IPR027443">
    <property type="entry name" value="IPNS-like_sf"/>
</dbReference>
<keyword evidence="4" id="KW-0560">Oxidoreductase</keyword>